<keyword evidence="7" id="KW-1185">Reference proteome</keyword>
<dbReference type="STRING" id="797209.GCA_000376445_00920"/>
<proteinExistence type="predicted"/>
<dbReference type="Proteomes" id="UP000184203">
    <property type="component" value="Unassembled WGS sequence"/>
</dbReference>
<dbReference type="PATRIC" id="fig|797209.4.peg.2573"/>
<keyword evidence="2" id="KW-0804">Transcription</keyword>
<feature type="domain" description="HTH bat-type" evidence="3">
    <location>
        <begin position="172"/>
        <end position="224"/>
    </location>
</feature>
<dbReference type="InterPro" id="IPR013324">
    <property type="entry name" value="RNA_pol_sigma_r3/r4-like"/>
</dbReference>
<sequence>MFALPVSFPAHLVSTTDRFRMPHTKLIVTIPEETWIHGVSTAHPDIEFTVVATLAGETTGIALLECTASNGSEVLVDIERREDVTDLDLLWTHDDELLLQVETEAPVLLTPVWRTGVLPQTPFVVRDGEVTWELTTTSGRLSRLGDRLADAEIRFDIEYVRTFGTDFASHLLTDRQRQLVLAAFERGYYATPRTATLTEVAESVGISKATASDTLHRAEGRIIDWFIGEHVTNHSGADRPLD</sequence>
<dbReference type="InterPro" id="IPR007050">
    <property type="entry name" value="HTH_bacterioopsin"/>
</dbReference>
<dbReference type="PANTHER" id="PTHR34236:SF1">
    <property type="entry name" value="DIMETHYL SULFOXIDE REDUCTASE TRANSCRIPTIONAL ACTIVATOR"/>
    <property type="match status" value="1"/>
</dbReference>
<organism evidence="4 6">
    <name type="scientific">Haladaptatus paucihalophilus DX253</name>
    <dbReference type="NCBI Taxonomy" id="797209"/>
    <lineage>
        <taxon>Archaea</taxon>
        <taxon>Methanobacteriati</taxon>
        <taxon>Methanobacteriota</taxon>
        <taxon>Stenosarchaea group</taxon>
        <taxon>Halobacteria</taxon>
        <taxon>Halobacteriales</taxon>
        <taxon>Haladaptataceae</taxon>
        <taxon>Haladaptatus</taxon>
    </lineage>
</organism>
<reference evidence="7" key="2">
    <citation type="submission" date="2016-11" db="EMBL/GenBank/DDBJ databases">
        <authorList>
            <person name="Varghese N."/>
            <person name="Submissions S."/>
        </authorList>
    </citation>
    <scope>NUCLEOTIDE SEQUENCE [LARGE SCALE GENOMIC DNA]</scope>
    <source>
        <strain evidence="7">DX253</strain>
    </source>
</reference>
<name>E7QUY0_HALPU</name>
<dbReference type="PANTHER" id="PTHR34236">
    <property type="entry name" value="DIMETHYL SULFOXIDE REDUCTASE TRANSCRIPTIONAL ACTIVATOR"/>
    <property type="match status" value="1"/>
</dbReference>
<dbReference type="Pfam" id="PF04967">
    <property type="entry name" value="HTH_10"/>
    <property type="match status" value="1"/>
</dbReference>
<evidence type="ECO:0000256" key="2">
    <source>
        <dbReference type="ARBA" id="ARBA00023163"/>
    </source>
</evidence>
<evidence type="ECO:0000313" key="5">
    <source>
        <dbReference type="EMBL" id="SHJ93974.1"/>
    </source>
</evidence>
<evidence type="ECO:0000313" key="4">
    <source>
        <dbReference type="EMBL" id="EFW91787.1"/>
    </source>
</evidence>
<evidence type="ECO:0000313" key="7">
    <source>
        <dbReference type="Proteomes" id="UP000184203"/>
    </source>
</evidence>
<dbReference type="eggNOG" id="arCOG02274">
    <property type="taxonomic scope" value="Archaea"/>
</dbReference>
<dbReference type="SUPFAM" id="SSF88659">
    <property type="entry name" value="Sigma3 and sigma4 domains of RNA polymerase sigma factors"/>
    <property type="match status" value="1"/>
</dbReference>
<dbReference type="Proteomes" id="UP000003751">
    <property type="component" value="Unassembled WGS sequence"/>
</dbReference>
<protein>
    <submittedName>
        <fullName evidence="4">Bacterio-opsin activator HTH domain protein</fullName>
    </submittedName>
</protein>
<dbReference type="EMBL" id="AEMG01000012">
    <property type="protein sequence ID" value="EFW91787.1"/>
    <property type="molecule type" value="Genomic_DNA"/>
</dbReference>
<evidence type="ECO:0000313" key="6">
    <source>
        <dbReference type="Proteomes" id="UP000003751"/>
    </source>
</evidence>
<reference evidence="4 6" key="1">
    <citation type="journal article" date="2014" name="ISME J.">
        <title>Trehalose/2-sulfotrehalose biosynthesis and glycine-betaine uptake are widely spread mechanisms for osmoadaptation in the Halobacteriales.</title>
        <authorList>
            <person name="Youssef N.H."/>
            <person name="Savage-Ashlock K.N."/>
            <person name="McCully A.L."/>
            <person name="Luedtke B."/>
            <person name="Shaw E.I."/>
            <person name="Hoff W.D."/>
            <person name="Elshahed M.S."/>
        </authorList>
    </citation>
    <scope>NUCLEOTIDE SEQUENCE [LARGE SCALE GENOMIC DNA]</scope>
    <source>
        <strain evidence="4 6">DX253</strain>
    </source>
</reference>
<dbReference type="EMBL" id="FRAN01000001">
    <property type="protein sequence ID" value="SHJ93974.1"/>
    <property type="molecule type" value="Genomic_DNA"/>
</dbReference>
<gene>
    <name evidence="5" type="ORF">SAMN05444342_0016</name>
    <name evidence="4" type="ORF">ZOD2009_13077</name>
</gene>
<evidence type="ECO:0000259" key="3">
    <source>
        <dbReference type="Pfam" id="PF04967"/>
    </source>
</evidence>
<keyword evidence="1" id="KW-0805">Transcription regulation</keyword>
<reference evidence="5" key="3">
    <citation type="submission" date="2016-11" db="EMBL/GenBank/DDBJ databases">
        <authorList>
            <person name="Jaros S."/>
            <person name="Januszkiewicz K."/>
            <person name="Wedrychowicz H."/>
        </authorList>
    </citation>
    <scope>NUCLEOTIDE SEQUENCE [LARGE SCALE GENOMIC DNA]</scope>
    <source>
        <strain evidence="5">DX253</strain>
    </source>
</reference>
<accession>E7QUY0</accession>
<dbReference type="AlphaFoldDB" id="E7QUY0"/>
<dbReference type="OrthoDB" id="51502at2157"/>
<evidence type="ECO:0000256" key="1">
    <source>
        <dbReference type="ARBA" id="ARBA00023015"/>
    </source>
</evidence>